<dbReference type="PANTHER" id="PTHR33048">
    <property type="entry name" value="PTH11-LIKE INTEGRAL MEMBRANE PROTEIN (AFU_ORTHOLOGUE AFUA_5G11245)"/>
    <property type="match status" value="1"/>
</dbReference>
<comment type="caution">
    <text evidence="8">The sequence shown here is derived from an EMBL/GenBank/DDBJ whole genome shotgun (WGS) entry which is preliminary data.</text>
</comment>
<dbReference type="InterPro" id="IPR052337">
    <property type="entry name" value="SAT4-like"/>
</dbReference>
<evidence type="ECO:0000256" key="5">
    <source>
        <dbReference type="ARBA" id="ARBA00038359"/>
    </source>
</evidence>
<reference evidence="8" key="1">
    <citation type="submission" date="2023-06" db="EMBL/GenBank/DDBJ databases">
        <title>Genome-scale phylogeny and comparative genomics of the fungal order Sordariales.</title>
        <authorList>
            <consortium name="Lawrence Berkeley National Laboratory"/>
            <person name="Hensen N."/>
            <person name="Bonometti L."/>
            <person name="Westerberg I."/>
            <person name="Brannstrom I.O."/>
            <person name="Guillou S."/>
            <person name="Cros-Aarteil S."/>
            <person name="Calhoun S."/>
            <person name="Haridas S."/>
            <person name="Kuo A."/>
            <person name="Mondo S."/>
            <person name="Pangilinan J."/>
            <person name="Riley R."/>
            <person name="Labutti K."/>
            <person name="Andreopoulos B."/>
            <person name="Lipzen A."/>
            <person name="Chen C."/>
            <person name="Yanf M."/>
            <person name="Daum C."/>
            <person name="Ng V."/>
            <person name="Clum A."/>
            <person name="Steindorff A."/>
            <person name="Ohm R."/>
            <person name="Martin F."/>
            <person name="Silar P."/>
            <person name="Natvig D."/>
            <person name="Lalanne C."/>
            <person name="Gautier V."/>
            <person name="Ament-Velasquez S.L."/>
            <person name="Kruys A."/>
            <person name="Hutchinson M.I."/>
            <person name="Powell A.J."/>
            <person name="Barry K."/>
            <person name="Miller A.N."/>
            <person name="Grigoriev I.V."/>
            <person name="Debuchy R."/>
            <person name="Gladieux P."/>
            <person name="Thoren M.H."/>
            <person name="Johannesson H."/>
        </authorList>
    </citation>
    <scope>NUCLEOTIDE SEQUENCE</scope>
    <source>
        <strain evidence="8">PSN4</strain>
    </source>
</reference>
<feature type="transmembrane region" description="Helical" evidence="6">
    <location>
        <begin position="261"/>
        <end position="281"/>
    </location>
</feature>
<dbReference type="InterPro" id="IPR049326">
    <property type="entry name" value="Rhodopsin_dom_fungi"/>
</dbReference>
<feature type="transmembrane region" description="Helical" evidence="6">
    <location>
        <begin position="143"/>
        <end position="163"/>
    </location>
</feature>
<evidence type="ECO:0000256" key="2">
    <source>
        <dbReference type="ARBA" id="ARBA00022692"/>
    </source>
</evidence>
<feature type="transmembrane region" description="Helical" evidence="6">
    <location>
        <begin position="191"/>
        <end position="211"/>
    </location>
</feature>
<sequence>MFILPRKQTSSAAADGPHDDDSYGSRILAACWLVNILSTIIIGLRVYCKLKRSKALWYDDHILIASWLFQSANIILITINVTLGDGQHTYNLSDPAVLPLLGLTGNISGTLSIAAACLSKTSFGVTLLRLCNAATHRAMRWSIWVLLVSMNISLALSAVFIWAQCSPSAKNWYDRIPGTCWDPAAVAKYGLFSGIYSAFADFVLSFLPWPLIWGLQMQMREKIGVAVAMSMGVFAGLGAIAKALQLHNLSSGDFTYHESKIVIWGTVETAVTIMAASVPFLRILIVEATSSPAPPCPARVRFPKSDEQELVLEDEEKAGVVDRPASS</sequence>
<feature type="transmembrane region" description="Helical" evidence="6">
    <location>
        <begin position="103"/>
        <end position="131"/>
    </location>
</feature>
<dbReference type="EMBL" id="MU839827">
    <property type="protein sequence ID" value="KAK1760375.1"/>
    <property type="molecule type" value="Genomic_DNA"/>
</dbReference>
<name>A0AAJ0BLW7_9PEZI</name>
<feature type="transmembrane region" description="Helical" evidence="6">
    <location>
        <begin position="60"/>
        <end position="83"/>
    </location>
</feature>
<evidence type="ECO:0000259" key="7">
    <source>
        <dbReference type="Pfam" id="PF20684"/>
    </source>
</evidence>
<evidence type="ECO:0000313" key="8">
    <source>
        <dbReference type="EMBL" id="KAK1760375.1"/>
    </source>
</evidence>
<comment type="subcellular location">
    <subcellularLocation>
        <location evidence="1">Membrane</location>
        <topology evidence="1">Multi-pass membrane protein</topology>
    </subcellularLocation>
</comment>
<evidence type="ECO:0000256" key="6">
    <source>
        <dbReference type="SAM" id="Phobius"/>
    </source>
</evidence>
<evidence type="ECO:0000313" key="9">
    <source>
        <dbReference type="Proteomes" id="UP001239445"/>
    </source>
</evidence>
<keyword evidence="9" id="KW-1185">Reference proteome</keyword>
<dbReference type="PANTHER" id="PTHR33048:SF42">
    <property type="entry name" value="INTEGRAL MEMBRANE PROTEIN"/>
    <property type="match status" value="1"/>
</dbReference>
<feature type="transmembrane region" description="Helical" evidence="6">
    <location>
        <begin position="27"/>
        <end position="48"/>
    </location>
</feature>
<dbReference type="AlphaFoldDB" id="A0AAJ0BLW7"/>
<feature type="transmembrane region" description="Helical" evidence="6">
    <location>
        <begin position="223"/>
        <end position="241"/>
    </location>
</feature>
<evidence type="ECO:0000256" key="4">
    <source>
        <dbReference type="ARBA" id="ARBA00023136"/>
    </source>
</evidence>
<evidence type="ECO:0000256" key="1">
    <source>
        <dbReference type="ARBA" id="ARBA00004141"/>
    </source>
</evidence>
<keyword evidence="3 6" id="KW-1133">Transmembrane helix</keyword>
<keyword evidence="4 6" id="KW-0472">Membrane</keyword>
<proteinExistence type="inferred from homology"/>
<protein>
    <recommendedName>
        <fullName evidence="7">Rhodopsin domain-containing protein</fullName>
    </recommendedName>
</protein>
<evidence type="ECO:0000256" key="3">
    <source>
        <dbReference type="ARBA" id="ARBA00022989"/>
    </source>
</evidence>
<keyword evidence="2 6" id="KW-0812">Transmembrane</keyword>
<organism evidence="8 9">
    <name type="scientific">Echria macrotheca</name>
    <dbReference type="NCBI Taxonomy" id="438768"/>
    <lineage>
        <taxon>Eukaryota</taxon>
        <taxon>Fungi</taxon>
        <taxon>Dikarya</taxon>
        <taxon>Ascomycota</taxon>
        <taxon>Pezizomycotina</taxon>
        <taxon>Sordariomycetes</taxon>
        <taxon>Sordariomycetidae</taxon>
        <taxon>Sordariales</taxon>
        <taxon>Schizotheciaceae</taxon>
        <taxon>Echria</taxon>
    </lineage>
</organism>
<gene>
    <name evidence="8" type="ORF">QBC47DRAFT_396371</name>
</gene>
<feature type="domain" description="Rhodopsin" evidence="7">
    <location>
        <begin position="44"/>
        <end position="285"/>
    </location>
</feature>
<dbReference type="Pfam" id="PF20684">
    <property type="entry name" value="Fung_rhodopsin"/>
    <property type="match status" value="1"/>
</dbReference>
<comment type="similarity">
    <text evidence="5">Belongs to the SAT4 family.</text>
</comment>
<accession>A0AAJ0BLW7</accession>
<dbReference type="GO" id="GO:0016020">
    <property type="term" value="C:membrane"/>
    <property type="evidence" value="ECO:0007669"/>
    <property type="project" value="UniProtKB-SubCell"/>
</dbReference>
<dbReference type="Proteomes" id="UP001239445">
    <property type="component" value="Unassembled WGS sequence"/>
</dbReference>